<dbReference type="AlphaFoldDB" id="A0A166VT53"/>
<organism evidence="1 2">
    <name type="scientific">Athelia psychrophila</name>
    <dbReference type="NCBI Taxonomy" id="1759441"/>
    <lineage>
        <taxon>Eukaryota</taxon>
        <taxon>Fungi</taxon>
        <taxon>Dikarya</taxon>
        <taxon>Basidiomycota</taxon>
        <taxon>Agaricomycotina</taxon>
        <taxon>Agaricomycetes</taxon>
        <taxon>Agaricomycetidae</taxon>
        <taxon>Atheliales</taxon>
        <taxon>Atheliaceae</taxon>
        <taxon>Athelia</taxon>
    </lineage>
</organism>
<reference evidence="1 2" key="1">
    <citation type="journal article" date="2016" name="Mol. Biol. Evol.">
        <title>Comparative Genomics of Early-Diverging Mushroom-Forming Fungi Provides Insights into the Origins of Lignocellulose Decay Capabilities.</title>
        <authorList>
            <person name="Nagy L.G."/>
            <person name="Riley R."/>
            <person name="Tritt A."/>
            <person name="Adam C."/>
            <person name="Daum C."/>
            <person name="Floudas D."/>
            <person name="Sun H."/>
            <person name="Yadav J.S."/>
            <person name="Pangilinan J."/>
            <person name="Larsson K.H."/>
            <person name="Matsuura K."/>
            <person name="Barry K."/>
            <person name="Labutti K."/>
            <person name="Kuo R."/>
            <person name="Ohm R.A."/>
            <person name="Bhattacharya S.S."/>
            <person name="Shirouzu T."/>
            <person name="Yoshinaga Y."/>
            <person name="Martin F.M."/>
            <person name="Grigoriev I.V."/>
            <person name="Hibbett D.S."/>
        </authorList>
    </citation>
    <scope>NUCLEOTIDE SEQUENCE [LARGE SCALE GENOMIC DNA]</scope>
    <source>
        <strain evidence="1 2">CBS 109695</strain>
    </source>
</reference>
<dbReference type="Proteomes" id="UP000076532">
    <property type="component" value="Unassembled WGS sequence"/>
</dbReference>
<protein>
    <submittedName>
        <fullName evidence="1">Uncharacterized protein</fullName>
    </submittedName>
</protein>
<accession>A0A166VT53</accession>
<gene>
    <name evidence="1" type="ORF">FIBSPDRAFT_848286</name>
</gene>
<keyword evidence="2" id="KW-1185">Reference proteome</keyword>
<evidence type="ECO:0000313" key="2">
    <source>
        <dbReference type="Proteomes" id="UP000076532"/>
    </source>
</evidence>
<dbReference type="EMBL" id="KV417484">
    <property type="protein sequence ID" value="KZP33035.1"/>
    <property type="molecule type" value="Genomic_DNA"/>
</dbReference>
<evidence type="ECO:0000313" key="1">
    <source>
        <dbReference type="EMBL" id="KZP33035.1"/>
    </source>
</evidence>
<name>A0A166VT53_9AGAM</name>
<sequence length="57" mass="6454">MAPALQFLFSSGELPLTCHPQLRLIADGLQQFRVTPLSLATRSLHRTRIFYVGIQDQ</sequence>
<proteinExistence type="predicted"/>